<keyword evidence="4" id="KW-1185">Reference proteome</keyword>
<dbReference type="Gene3D" id="2.30.40.10">
    <property type="entry name" value="Urease, subunit C, domain 1"/>
    <property type="match status" value="1"/>
</dbReference>
<reference evidence="3 4" key="1">
    <citation type="submission" date="2024-07" db="EMBL/GenBank/DDBJ databases">
        <title>Section-level genome sequencing and comparative genomics of Aspergillus sections Usti and Cavernicolus.</title>
        <authorList>
            <consortium name="Lawrence Berkeley National Laboratory"/>
            <person name="Nybo J.L."/>
            <person name="Vesth T.C."/>
            <person name="Theobald S."/>
            <person name="Frisvad J.C."/>
            <person name="Larsen T.O."/>
            <person name="Kjaerboelling I."/>
            <person name="Rothschild-Mancinelli K."/>
            <person name="Lyhne E.K."/>
            <person name="Kogle M.E."/>
            <person name="Barry K."/>
            <person name="Clum A."/>
            <person name="Na H."/>
            <person name="Ledsgaard L."/>
            <person name="Lin J."/>
            <person name="Lipzen A."/>
            <person name="Kuo A."/>
            <person name="Riley R."/>
            <person name="Mondo S."/>
            <person name="Labutti K."/>
            <person name="Haridas S."/>
            <person name="Pangalinan J."/>
            <person name="Salamov A.A."/>
            <person name="Simmons B.A."/>
            <person name="Magnuson J.K."/>
            <person name="Chen J."/>
            <person name="Drula E."/>
            <person name="Henrissat B."/>
            <person name="Wiebenga A."/>
            <person name="Lubbers R.J."/>
            <person name="Gomes A.C."/>
            <person name="Makela M.R."/>
            <person name="Stajich J."/>
            <person name="Grigoriev I.V."/>
            <person name="Mortensen U.H."/>
            <person name="De Vries R.P."/>
            <person name="Baker S.E."/>
            <person name="Andersen M.R."/>
        </authorList>
    </citation>
    <scope>NUCLEOTIDE SEQUENCE [LARGE SCALE GENOMIC DNA]</scope>
    <source>
        <strain evidence="3 4">CBS 123904</strain>
    </source>
</reference>
<evidence type="ECO:0000313" key="4">
    <source>
        <dbReference type="Proteomes" id="UP001610446"/>
    </source>
</evidence>
<dbReference type="EMBL" id="JBFXLU010000090">
    <property type="protein sequence ID" value="KAL2843357.1"/>
    <property type="molecule type" value="Genomic_DNA"/>
</dbReference>
<feature type="chain" id="PRO_5046342971" description="Amidohydrolase-related domain-containing protein" evidence="1">
    <location>
        <begin position="20"/>
        <end position="384"/>
    </location>
</feature>
<dbReference type="Gene3D" id="3.40.50.10910">
    <property type="entry name" value="Amidohydrolase"/>
    <property type="match status" value="1"/>
</dbReference>
<dbReference type="InterPro" id="IPR011059">
    <property type="entry name" value="Metal-dep_hydrolase_composite"/>
</dbReference>
<dbReference type="Proteomes" id="UP001610446">
    <property type="component" value="Unassembled WGS sequence"/>
</dbReference>
<dbReference type="Pfam" id="PF01979">
    <property type="entry name" value="Amidohydro_1"/>
    <property type="match status" value="1"/>
</dbReference>
<comment type="caution">
    <text evidence="3">The sequence shown here is derived from an EMBL/GenBank/DDBJ whole genome shotgun (WGS) entry which is preliminary data.</text>
</comment>
<proteinExistence type="predicted"/>
<keyword evidence="1" id="KW-0732">Signal</keyword>
<dbReference type="PANTHER" id="PTHR43135">
    <property type="entry name" value="ALPHA-D-RIBOSE 1-METHYLPHOSPHONATE 5-TRIPHOSPHATE DIPHOSPHATASE"/>
    <property type="match status" value="1"/>
</dbReference>
<sequence>MLALLFSFIALAATPIACGVPDNLQRRDLVKTAIKNVHVWNGSRFGPESTVVFINGVLSNASPFQASSVVDGKGGYLLPGLIDAHCHVQACSQLESMRQYGVTTALDMGTFPYASVTACKAPGLTDVRGSGAAGTVNGTSISHFPGFPTNSFIPNPAAAKQFVADRLAEGVDYIKVFLDQLGPDDETLATVVDAAHDAGKLVITHAASYASYQQAVIAKADIPCHTPLDQVIDGSTVASLLANKQAVVPTLIMMESIVNNTHAPYPVYETVAAGSVAATYGGKVPIVVGSDANLSPYTPANPSFGISLHEELQLLVAAGVSPVDAIRGATSLAAATFRLRDRGAIKPGLRADLVLLADDPTIDISNTLSIQKVWIKGVEYDPSS</sequence>
<accession>A0ABR4JWE5</accession>
<organism evidence="3 4">
    <name type="scientific">Aspergillus pseudoustus</name>
    <dbReference type="NCBI Taxonomy" id="1810923"/>
    <lineage>
        <taxon>Eukaryota</taxon>
        <taxon>Fungi</taxon>
        <taxon>Dikarya</taxon>
        <taxon>Ascomycota</taxon>
        <taxon>Pezizomycotina</taxon>
        <taxon>Eurotiomycetes</taxon>
        <taxon>Eurotiomycetidae</taxon>
        <taxon>Eurotiales</taxon>
        <taxon>Aspergillaceae</taxon>
        <taxon>Aspergillus</taxon>
        <taxon>Aspergillus subgen. Nidulantes</taxon>
    </lineage>
</organism>
<evidence type="ECO:0000256" key="1">
    <source>
        <dbReference type="SAM" id="SignalP"/>
    </source>
</evidence>
<dbReference type="SUPFAM" id="SSF51556">
    <property type="entry name" value="Metallo-dependent hydrolases"/>
    <property type="match status" value="1"/>
</dbReference>
<dbReference type="InterPro" id="IPR032466">
    <property type="entry name" value="Metal_Hydrolase"/>
</dbReference>
<gene>
    <name evidence="3" type="ORF">BJY01DRAFT_235670</name>
</gene>
<evidence type="ECO:0000259" key="2">
    <source>
        <dbReference type="Pfam" id="PF01979"/>
    </source>
</evidence>
<protein>
    <recommendedName>
        <fullName evidence="2">Amidohydrolase-related domain-containing protein</fullName>
    </recommendedName>
</protein>
<dbReference type="InterPro" id="IPR051781">
    <property type="entry name" value="Metallo-dep_Hydrolase"/>
</dbReference>
<dbReference type="Gene3D" id="1.20.58.520">
    <property type="entry name" value="Amidohydrolase"/>
    <property type="match status" value="1"/>
</dbReference>
<dbReference type="PANTHER" id="PTHR43135:SF3">
    <property type="entry name" value="ALPHA-D-RIBOSE 1-METHYLPHOSPHONATE 5-TRIPHOSPHATE DIPHOSPHATASE"/>
    <property type="match status" value="1"/>
</dbReference>
<dbReference type="Gene3D" id="3.30.110.90">
    <property type="entry name" value="Amidohydrolase"/>
    <property type="match status" value="1"/>
</dbReference>
<name>A0ABR4JWE5_9EURO</name>
<dbReference type="InterPro" id="IPR006680">
    <property type="entry name" value="Amidohydro-rel"/>
</dbReference>
<feature type="domain" description="Amidohydrolase-related" evidence="2">
    <location>
        <begin position="76"/>
        <end position="377"/>
    </location>
</feature>
<feature type="signal peptide" evidence="1">
    <location>
        <begin position="1"/>
        <end position="19"/>
    </location>
</feature>
<evidence type="ECO:0000313" key="3">
    <source>
        <dbReference type="EMBL" id="KAL2843357.1"/>
    </source>
</evidence>
<dbReference type="SUPFAM" id="SSF51338">
    <property type="entry name" value="Composite domain of metallo-dependent hydrolases"/>
    <property type="match status" value="1"/>
</dbReference>